<protein>
    <submittedName>
        <fullName evidence="1">Uncharacterized protein</fullName>
    </submittedName>
</protein>
<evidence type="ECO:0000313" key="1">
    <source>
        <dbReference type="EMBL" id="SFL43373.1"/>
    </source>
</evidence>
<organism evidence="1 2">
    <name type="scientific">Rugamonas rubra</name>
    <dbReference type="NCBI Taxonomy" id="758825"/>
    <lineage>
        <taxon>Bacteria</taxon>
        <taxon>Pseudomonadati</taxon>
        <taxon>Pseudomonadota</taxon>
        <taxon>Betaproteobacteria</taxon>
        <taxon>Burkholderiales</taxon>
        <taxon>Oxalobacteraceae</taxon>
        <taxon>Telluria group</taxon>
        <taxon>Rugamonas</taxon>
    </lineage>
</organism>
<reference evidence="1 2" key="1">
    <citation type="submission" date="2016-10" db="EMBL/GenBank/DDBJ databases">
        <authorList>
            <person name="de Groot N.N."/>
        </authorList>
    </citation>
    <scope>NUCLEOTIDE SEQUENCE [LARGE SCALE GENOMIC DNA]</scope>
    <source>
        <strain evidence="1 2">ATCC 43154</strain>
    </source>
</reference>
<name>A0A1I4HNR3_9BURK</name>
<dbReference type="Proteomes" id="UP000199470">
    <property type="component" value="Unassembled WGS sequence"/>
</dbReference>
<dbReference type="EMBL" id="FOTW01000004">
    <property type="protein sequence ID" value="SFL43373.1"/>
    <property type="molecule type" value="Genomic_DNA"/>
</dbReference>
<dbReference type="STRING" id="758825.SAMN02982985_00106"/>
<sequence length="197" mass="21557">MTTVFIAGSINIKHLHAKAQTRMMNIVVGDYAVLVGDADGVDTAIQKFLHENGARNTTVYCAGGKPRNNIGGWPVHGVTSYHPKGSRAYFTAKDIEMAEAADVGLMIWDAKSTGTLSNVIELLSRKKNSLVFLDKEKQFHKVSNIDELEALVGRMADADRMKADSKIGLLDRIAALRSRALQMDILQRTAEALSLDD</sequence>
<gene>
    <name evidence="1" type="ORF">SAMN02982985_00106</name>
</gene>
<dbReference type="RefSeq" id="WP_093382180.1">
    <property type="nucleotide sequence ID" value="NZ_FOTW01000004.1"/>
</dbReference>
<keyword evidence="2" id="KW-1185">Reference proteome</keyword>
<accession>A0A1I4HNR3</accession>
<dbReference type="AlphaFoldDB" id="A0A1I4HNR3"/>
<evidence type="ECO:0000313" key="2">
    <source>
        <dbReference type="Proteomes" id="UP000199470"/>
    </source>
</evidence>
<proteinExistence type="predicted"/>
<dbReference type="OrthoDB" id="9788479at2"/>